<feature type="domain" description="Reverse transcriptase Ty1/copia-type" evidence="1">
    <location>
        <begin position="61"/>
        <end position="123"/>
    </location>
</feature>
<comment type="caution">
    <text evidence="2">The sequence shown here is derived from an EMBL/GenBank/DDBJ whole genome shotgun (WGS) entry which is preliminary data.</text>
</comment>
<feature type="non-terminal residue" evidence="2">
    <location>
        <position position="1"/>
    </location>
</feature>
<dbReference type="InterPro" id="IPR013103">
    <property type="entry name" value="RVT_2"/>
</dbReference>
<organism evidence="2 3">
    <name type="scientific">Mucuna pruriens</name>
    <name type="common">Velvet bean</name>
    <name type="synonym">Dolichos pruriens</name>
    <dbReference type="NCBI Taxonomy" id="157652"/>
    <lineage>
        <taxon>Eukaryota</taxon>
        <taxon>Viridiplantae</taxon>
        <taxon>Streptophyta</taxon>
        <taxon>Embryophyta</taxon>
        <taxon>Tracheophyta</taxon>
        <taxon>Spermatophyta</taxon>
        <taxon>Magnoliopsida</taxon>
        <taxon>eudicotyledons</taxon>
        <taxon>Gunneridae</taxon>
        <taxon>Pentapetalae</taxon>
        <taxon>rosids</taxon>
        <taxon>fabids</taxon>
        <taxon>Fabales</taxon>
        <taxon>Fabaceae</taxon>
        <taxon>Papilionoideae</taxon>
        <taxon>50 kb inversion clade</taxon>
        <taxon>NPAAA clade</taxon>
        <taxon>indigoferoid/millettioid clade</taxon>
        <taxon>Phaseoleae</taxon>
        <taxon>Mucuna</taxon>
    </lineage>
</organism>
<evidence type="ECO:0000259" key="1">
    <source>
        <dbReference type="Pfam" id="PF07727"/>
    </source>
</evidence>
<proteinExistence type="predicted"/>
<evidence type="ECO:0000313" key="2">
    <source>
        <dbReference type="EMBL" id="RDX89280.1"/>
    </source>
</evidence>
<dbReference type="Pfam" id="PF07727">
    <property type="entry name" value="RVT_2"/>
    <property type="match status" value="1"/>
</dbReference>
<name>A0A371GFK0_MUCPR</name>
<dbReference type="OrthoDB" id="4356562at2759"/>
<dbReference type="AlphaFoldDB" id="A0A371GFK0"/>
<dbReference type="Proteomes" id="UP000257109">
    <property type="component" value="Unassembled WGS sequence"/>
</dbReference>
<accession>A0A371GFK0</accession>
<evidence type="ECO:0000313" key="3">
    <source>
        <dbReference type="Proteomes" id="UP000257109"/>
    </source>
</evidence>
<keyword evidence="3" id="KW-1185">Reference proteome</keyword>
<sequence>MACLVAKGYKQEYGINYIQGSFCFCCKAQYNQNCHCIGSTKFLAHISNRCQVSLLAQRMKGAVFIKFRDDGKFLLVCLYIDDLLYTGNDEVVLDKFKESIMVKFDMSNLERMYDFLGIDVIQSDADDCNPISTTAEACLKLVKDCNGKSPVKNLFRSASNHRITNPNLNGIQLLPRLGLLVFFINLTQSIAELHNTKLQFKISHKINPKFTNN</sequence>
<dbReference type="EMBL" id="QJKJ01005715">
    <property type="protein sequence ID" value="RDX89280.1"/>
    <property type="molecule type" value="Genomic_DNA"/>
</dbReference>
<reference evidence="2" key="1">
    <citation type="submission" date="2018-05" db="EMBL/GenBank/DDBJ databases">
        <title>Draft genome of Mucuna pruriens seed.</title>
        <authorList>
            <person name="Nnadi N.E."/>
            <person name="Vos R."/>
            <person name="Hasami M.H."/>
            <person name="Devisetty U.K."/>
            <person name="Aguiy J.C."/>
        </authorList>
    </citation>
    <scope>NUCLEOTIDE SEQUENCE [LARGE SCALE GENOMIC DNA]</scope>
    <source>
        <strain evidence="2">JCA_2017</strain>
    </source>
</reference>
<protein>
    <recommendedName>
        <fullName evidence="1">Reverse transcriptase Ty1/copia-type domain-containing protein</fullName>
    </recommendedName>
</protein>
<gene>
    <name evidence="2" type="ORF">CR513_29016</name>
</gene>